<dbReference type="Gene3D" id="3.30.460.10">
    <property type="entry name" value="Beta Polymerase, domain 2"/>
    <property type="match status" value="1"/>
</dbReference>
<reference evidence="1" key="1">
    <citation type="submission" date="2020-05" db="EMBL/GenBank/DDBJ databases">
        <title>Chitinophaga laudate sp. nov., isolated from a tropical peat swamp.</title>
        <authorList>
            <person name="Goh C.B.S."/>
            <person name="Lee M.S."/>
            <person name="Parimannan S."/>
            <person name="Pasbakhsh P."/>
            <person name="Yule C.M."/>
            <person name="Rajandas H."/>
            <person name="Loke S."/>
            <person name="Croft L."/>
            <person name="Tan J.B.L."/>
        </authorList>
    </citation>
    <scope>NUCLEOTIDE SEQUENCE</scope>
    <source>
        <strain evidence="1">Mgbs1</strain>
    </source>
</reference>
<gene>
    <name evidence="1" type="ORF">ECE50_014105</name>
</gene>
<proteinExistence type="predicted"/>
<accession>A0A3S1BIK2</accession>
<dbReference type="AlphaFoldDB" id="A0A3S1BIK2"/>
<name>A0A3S1BIK2_9BACT</name>
<dbReference type="EMBL" id="RIAR02000001">
    <property type="protein sequence ID" value="NSL87977.1"/>
    <property type="molecule type" value="Genomic_DNA"/>
</dbReference>
<comment type="caution">
    <text evidence="1">The sequence shown here is derived from an EMBL/GenBank/DDBJ whole genome shotgun (WGS) entry which is preliminary data.</text>
</comment>
<evidence type="ECO:0000313" key="2">
    <source>
        <dbReference type="Proteomes" id="UP000281028"/>
    </source>
</evidence>
<evidence type="ECO:0000313" key="1">
    <source>
        <dbReference type="EMBL" id="NSL87977.1"/>
    </source>
</evidence>
<dbReference type="Proteomes" id="UP000281028">
    <property type="component" value="Unassembled WGS sequence"/>
</dbReference>
<dbReference type="InterPro" id="IPR043519">
    <property type="entry name" value="NT_sf"/>
</dbReference>
<dbReference type="PANTHER" id="PTHR34822:SF1">
    <property type="entry name" value="GRPB FAMILY PROTEIN"/>
    <property type="match status" value="1"/>
</dbReference>
<dbReference type="Pfam" id="PF04229">
    <property type="entry name" value="GrpB"/>
    <property type="match status" value="1"/>
</dbReference>
<dbReference type="PANTHER" id="PTHR34822">
    <property type="entry name" value="GRPB DOMAIN PROTEIN (AFU_ORTHOLOGUE AFUA_1G01530)"/>
    <property type="match status" value="1"/>
</dbReference>
<dbReference type="SUPFAM" id="SSF81301">
    <property type="entry name" value="Nucleotidyltransferase"/>
    <property type="match status" value="1"/>
</dbReference>
<dbReference type="InterPro" id="IPR007344">
    <property type="entry name" value="GrpB/CoaE"/>
</dbReference>
<dbReference type="OrthoDB" id="9799092at2"/>
<protein>
    <submittedName>
        <fullName evidence="1">GrpB family protein</fullName>
    </submittedName>
</protein>
<sequence length="190" mass="21905">MGERIEIVPYRNTWPEEYTALEQEIRAALGPLALSVDHIGSTSVPGLSAKDVIDLQVTVADLQLPVEEALAAIGYRRLPHITQDHQPPGRTDLTTADLAKQFYKYSKRNVNLHVRQHGNFNQHYPLLCRDYLRSHPFAARAYEEIKQQLAKYFPDNVDAYYDIKDPVFDIIMEGAYEWQKNQHTPEISRK</sequence>
<organism evidence="1 2">
    <name type="scientific">Chitinophaga solisilvae</name>
    <dbReference type="NCBI Taxonomy" id="1233460"/>
    <lineage>
        <taxon>Bacteria</taxon>
        <taxon>Pseudomonadati</taxon>
        <taxon>Bacteroidota</taxon>
        <taxon>Chitinophagia</taxon>
        <taxon>Chitinophagales</taxon>
        <taxon>Chitinophagaceae</taxon>
        <taxon>Chitinophaga</taxon>
    </lineage>
</organism>
<keyword evidence="2" id="KW-1185">Reference proteome</keyword>